<dbReference type="SUPFAM" id="SSF54523">
    <property type="entry name" value="Pili subunits"/>
    <property type="match status" value="1"/>
</dbReference>
<dbReference type="EMBL" id="JTJL01000056">
    <property type="protein sequence ID" value="OBW91936.1"/>
    <property type="molecule type" value="Genomic_DNA"/>
</dbReference>
<evidence type="ECO:0000313" key="2">
    <source>
        <dbReference type="EMBL" id="OBW91936.1"/>
    </source>
</evidence>
<organism evidence="2 3">
    <name type="scientific">Gallibacterium salpingitidis</name>
    <dbReference type="NCBI Taxonomy" id="505341"/>
    <lineage>
        <taxon>Bacteria</taxon>
        <taxon>Pseudomonadati</taxon>
        <taxon>Pseudomonadota</taxon>
        <taxon>Gammaproteobacteria</taxon>
        <taxon>Pasteurellales</taxon>
        <taxon>Pasteurellaceae</taxon>
        <taxon>Gallibacterium</taxon>
    </lineage>
</organism>
<feature type="transmembrane region" description="Helical" evidence="1">
    <location>
        <begin position="7"/>
        <end position="27"/>
    </location>
</feature>
<keyword evidence="3" id="KW-1185">Reference proteome</keyword>
<keyword evidence="1" id="KW-1133">Transmembrane helix</keyword>
<reference evidence="2 3" key="1">
    <citation type="submission" date="2014-11" db="EMBL/GenBank/DDBJ databases">
        <title>Pan-genome of Gallibacterium spp.</title>
        <authorList>
            <person name="Kudirkiene E."/>
            <person name="Bojesen A.M."/>
        </authorList>
    </citation>
    <scope>NUCLEOTIDE SEQUENCE [LARGE SCALE GENOMIC DNA]</scope>
    <source>
        <strain evidence="2 3">F150</strain>
    </source>
</reference>
<keyword evidence="1" id="KW-0812">Transmembrane</keyword>
<evidence type="ECO:0000256" key="1">
    <source>
        <dbReference type="SAM" id="Phobius"/>
    </source>
</evidence>
<evidence type="ECO:0000313" key="3">
    <source>
        <dbReference type="Proteomes" id="UP000092649"/>
    </source>
</evidence>
<dbReference type="RefSeq" id="WP_066109425.1">
    <property type="nucleotide sequence ID" value="NZ_JTJL01000056.1"/>
</dbReference>
<dbReference type="Pfam" id="PF07963">
    <property type="entry name" value="N_methyl"/>
    <property type="match status" value="1"/>
</dbReference>
<dbReference type="Proteomes" id="UP000092649">
    <property type="component" value="Unassembled WGS sequence"/>
</dbReference>
<sequence length="182" mass="21229">MQKYHTGFTLVEVLTVILILALSWLWLTPTWQQFNSQLKLYIEQWRLKQYLAQVQQRANTSMGSWGLRVSISPDRRRWCLLAQQEKENSTPCDCFHLATCNQANNLVYFPYSSNNISFHTKYTYPQPLTVFNSTRNTMRNSCFILQLQNSNQPQKIVFKYSGFGEVKVDDQETTSACLSYAS</sequence>
<accession>A0A1A7NQY8</accession>
<dbReference type="InterPro" id="IPR012902">
    <property type="entry name" value="N_methyl_site"/>
</dbReference>
<gene>
    <name evidence="2" type="ORF">QS62_09655</name>
</gene>
<comment type="caution">
    <text evidence="2">The sequence shown here is derived from an EMBL/GenBank/DDBJ whole genome shotgun (WGS) entry which is preliminary data.</text>
</comment>
<dbReference type="NCBIfam" id="TIGR02532">
    <property type="entry name" value="IV_pilin_GFxxxE"/>
    <property type="match status" value="1"/>
</dbReference>
<name>A0A1A7NQY8_9PAST</name>
<dbReference type="OrthoDB" id="5690345at2"/>
<dbReference type="AlphaFoldDB" id="A0A1A7NQY8"/>
<protein>
    <recommendedName>
        <fullName evidence="4">N-terminal cleavage protein</fullName>
    </recommendedName>
</protein>
<proteinExistence type="predicted"/>
<dbReference type="InterPro" id="IPR045584">
    <property type="entry name" value="Pilin-like"/>
</dbReference>
<keyword evidence="1" id="KW-0472">Membrane</keyword>
<evidence type="ECO:0008006" key="4">
    <source>
        <dbReference type="Google" id="ProtNLM"/>
    </source>
</evidence>